<evidence type="ECO:0000256" key="6">
    <source>
        <dbReference type="SAM" id="MobiDB-lite"/>
    </source>
</evidence>
<evidence type="ECO:0000256" key="2">
    <source>
        <dbReference type="ARBA" id="ARBA00016013"/>
    </source>
</evidence>
<evidence type="ECO:0000256" key="1">
    <source>
        <dbReference type="ARBA" id="ARBA00010577"/>
    </source>
</evidence>
<evidence type="ECO:0000259" key="7">
    <source>
        <dbReference type="Pfam" id="PF13860"/>
    </source>
</evidence>
<feature type="region of interest" description="Disordered" evidence="6">
    <location>
        <begin position="1"/>
        <end position="22"/>
    </location>
</feature>
<proteinExistence type="inferred from homology"/>
<reference evidence="8 9" key="1">
    <citation type="submission" date="2017-03" db="EMBL/GenBank/DDBJ databases">
        <authorList>
            <person name="Afonso C.L."/>
            <person name="Miller P.J."/>
            <person name="Scott M.A."/>
            <person name="Spackman E."/>
            <person name="Goraichik I."/>
            <person name="Dimitrov K.M."/>
            <person name="Suarez D.L."/>
            <person name="Swayne D.E."/>
        </authorList>
    </citation>
    <scope>NUCLEOTIDE SEQUENCE [LARGE SCALE GENOMIC DNA]</scope>
    <source>
        <strain evidence="8 9">CECT 7971</strain>
    </source>
</reference>
<dbReference type="InterPro" id="IPR005648">
    <property type="entry name" value="FlgD"/>
</dbReference>
<protein>
    <recommendedName>
        <fullName evidence="2 5">Basal-body rod modification protein FlgD</fullName>
    </recommendedName>
</protein>
<evidence type="ECO:0000256" key="5">
    <source>
        <dbReference type="RuleBase" id="RU362076"/>
    </source>
</evidence>
<keyword evidence="8" id="KW-0966">Cell projection</keyword>
<dbReference type="RefSeq" id="WP_085849658.1">
    <property type="nucleotide sequence ID" value="NZ_FNZV01000010.1"/>
</dbReference>
<sequence length="229" mass="24196">MTAVYSATQGTTTNTTSAAASTSAAQNVASNTELSSDFETFLKMLTVQMQNQDPLNPIESSDYAVQLATFSSVEQQVQTNDLLQSLGAQMGVIGMAQIAGWVGMEARSDASVQFDGAPITLAPEPASTADQAFLIVRNATGTVVQTSEVPTTSDYVEWAGVDDNGEPFPSGTYTFELENFAHDEYLSTMGVEAYGHIIEARAEGTNTVLVMKGGAEVDAQDISALREPA</sequence>
<keyword evidence="8" id="KW-0282">Flagellum</keyword>
<dbReference type="STRING" id="658057.SAMN04488032_110129"/>
<comment type="similarity">
    <text evidence="1 5">Belongs to the FlgD family.</text>
</comment>
<dbReference type="NCBIfam" id="NF009453">
    <property type="entry name" value="PRK12813.1"/>
    <property type="match status" value="1"/>
</dbReference>
<evidence type="ECO:0000256" key="3">
    <source>
        <dbReference type="ARBA" id="ARBA00022795"/>
    </source>
</evidence>
<evidence type="ECO:0000313" key="8">
    <source>
        <dbReference type="EMBL" id="SLN51315.1"/>
    </source>
</evidence>
<organism evidence="8 9">
    <name type="scientific">Pacificibacter marinus</name>
    <dbReference type="NCBI Taxonomy" id="658057"/>
    <lineage>
        <taxon>Bacteria</taxon>
        <taxon>Pseudomonadati</taxon>
        <taxon>Pseudomonadota</taxon>
        <taxon>Alphaproteobacteria</taxon>
        <taxon>Rhodobacterales</taxon>
        <taxon>Roseobacteraceae</taxon>
        <taxon>Pacificibacter</taxon>
    </lineage>
</organism>
<name>A0A1Y5T394_9RHOB</name>
<evidence type="ECO:0000256" key="4">
    <source>
        <dbReference type="ARBA" id="ARBA00024746"/>
    </source>
</evidence>
<comment type="function">
    <text evidence="4 5">Required for flagellar hook formation. May act as a scaffolding protein.</text>
</comment>
<keyword evidence="3 5" id="KW-1005">Bacterial flagellum biogenesis</keyword>
<dbReference type="Proteomes" id="UP000193307">
    <property type="component" value="Unassembled WGS sequence"/>
</dbReference>
<dbReference type="Gene3D" id="2.60.40.4070">
    <property type="match status" value="1"/>
</dbReference>
<gene>
    <name evidence="8" type="ORF">PAM7971_02528</name>
</gene>
<dbReference type="GO" id="GO:0044781">
    <property type="term" value="P:bacterial-type flagellum organization"/>
    <property type="evidence" value="ECO:0007669"/>
    <property type="project" value="UniProtKB-UniRule"/>
</dbReference>
<keyword evidence="8" id="KW-0969">Cilium</keyword>
<dbReference type="Pfam" id="PF13860">
    <property type="entry name" value="FlgD_ig"/>
    <property type="match status" value="1"/>
</dbReference>
<feature type="domain" description="FlgD/Vpr Ig-like" evidence="7">
    <location>
        <begin position="113"/>
        <end position="178"/>
    </location>
</feature>
<dbReference type="EMBL" id="FWFW01000008">
    <property type="protein sequence ID" value="SLN51315.1"/>
    <property type="molecule type" value="Genomic_DNA"/>
</dbReference>
<dbReference type="OrthoDB" id="9785233at2"/>
<dbReference type="AlphaFoldDB" id="A0A1Y5T394"/>
<dbReference type="Pfam" id="PF03963">
    <property type="entry name" value="FlgD"/>
    <property type="match status" value="1"/>
</dbReference>
<evidence type="ECO:0000313" key="9">
    <source>
        <dbReference type="Proteomes" id="UP000193307"/>
    </source>
</evidence>
<accession>A0A1Y5T394</accession>
<keyword evidence="9" id="KW-1185">Reference proteome</keyword>
<dbReference type="InterPro" id="IPR025965">
    <property type="entry name" value="FlgD/Vpr_Ig-like"/>
</dbReference>